<gene>
    <name evidence="1" type="ORF">RUM43_014137</name>
</gene>
<sequence length="381" mass="42696">MADTEDDTEYGQHFLDSMLEVEMTEEDGEVDIPKSENISANNNVLPPIPTVSDWACFCYAQKPLWLHRAICRALIEFIEKRKTNLRAPVKDTTTCCNISSVNRNRGKTLIKNALAQEQKSLNSPAFCARSTFGSENKMVVHKKPVSGKEHSILKYTLQGKSQQEDKVPVGMDEFGSFGARAFVEDNLQDSFKLTKLLLDKFSDVKEKISSRTTFTGENVLASAVKKLHRIYEKSSQLLNELNKNLLEDFAMWKAHVRTTLGVIDLPDEETKSSSGKLKKKSKSSIFFERCKNLLLNDDSDVEGLEVTSNKSRNKLKRMIAGKAINGYPRGASLTTCNAKAESKTCLSDSCRRVGRAPGLYAKRKPGTNRSRAKRLKTEVKV</sequence>
<dbReference type="EMBL" id="JAWJWE010000043">
    <property type="protein sequence ID" value="KAK6617908.1"/>
    <property type="molecule type" value="Genomic_DNA"/>
</dbReference>
<name>A0AAN8NQ89_POLSC</name>
<comment type="caution">
    <text evidence="1">The sequence shown here is derived from an EMBL/GenBank/DDBJ whole genome shotgun (WGS) entry which is preliminary data.</text>
</comment>
<accession>A0AAN8NQ89</accession>
<protein>
    <submittedName>
        <fullName evidence="1">Uncharacterized protein</fullName>
    </submittedName>
</protein>
<reference evidence="1 2" key="1">
    <citation type="submission" date="2023-10" db="EMBL/GenBank/DDBJ databases">
        <title>Genomes of two closely related lineages of the louse Polyplax serrata with different host specificities.</title>
        <authorList>
            <person name="Martinu J."/>
            <person name="Tarabai H."/>
            <person name="Stefka J."/>
            <person name="Hypsa V."/>
        </authorList>
    </citation>
    <scope>NUCLEOTIDE SEQUENCE [LARGE SCALE GENOMIC DNA]</scope>
    <source>
        <strain evidence="1">HR10_N</strain>
    </source>
</reference>
<dbReference type="AlphaFoldDB" id="A0AAN8NQ89"/>
<organism evidence="1 2">
    <name type="scientific">Polyplax serrata</name>
    <name type="common">Common mouse louse</name>
    <dbReference type="NCBI Taxonomy" id="468196"/>
    <lineage>
        <taxon>Eukaryota</taxon>
        <taxon>Metazoa</taxon>
        <taxon>Ecdysozoa</taxon>
        <taxon>Arthropoda</taxon>
        <taxon>Hexapoda</taxon>
        <taxon>Insecta</taxon>
        <taxon>Pterygota</taxon>
        <taxon>Neoptera</taxon>
        <taxon>Paraneoptera</taxon>
        <taxon>Psocodea</taxon>
        <taxon>Troctomorpha</taxon>
        <taxon>Phthiraptera</taxon>
        <taxon>Anoplura</taxon>
        <taxon>Polyplacidae</taxon>
        <taxon>Polyplax</taxon>
    </lineage>
</organism>
<dbReference type="Proteomes" id="UP001372834">
    <property type="component" value="Unassembled WGS sequence"/>
</dbReference>
<proteinExistence type="predicted"/>
<evidence type="ECO:0000313" key="2">
    <source>
        <dbReference type="Proteomes" id="UP001372834"/>
    </source>
</evidence>
<evidence type="ECO:0000313" key="1">
    <source>
        <dbReference type="EMBL" id="KAK6617908.1"/>
    </source>
</evidence>